<organism evidence="2 3">
    <name type="scientific">OM182 bacterium BACL3 MAG-120507-bin80</name>
    <dbReference type="NCBI Taxonomy" id="1655577"/>
    <lineage>
        <taxon>Bacteria</taxon>
        <taxon>Pseudomonadati</taxon>
        <taxon>Pseudomonadota</taxon>
        <taxon>Gammaproteobacteria</taxon>
        <taxon>OMG group</taxon>
        <taxon>OM182 clade</taxon>
    </lineage>
</organism>
<dbReference type="Gene3D" id="1.25.40.10">
    <property type="entry name" value="Tetratricopeptide repeat domain"/>
    <property type="match status" value="1"/>
</dbReference>
<evidence type="ECO:0000313" key="2">
    <source>
        <dbReference type="EMBL" id="KRO72110.1"/>
    </source>
</evidence>
<dbReference type="Proteomes" id="UP000051934">
    <property type="component" value="Unassembled WGS sequence"/>
</dbReference>
<dbReference type="PANTHER" id="PTHR45588:SF1">
    <property type="entry name" value="WW DOMAIN-CONTAINING PROTEIN"/>
    <property type="match status" value="1"/>
</dbReference>
<keyword evidence="1" id="KW-0732">Signal</keyword>
<dbReference type="AlphaFoldDB" id="A0A0R2SBE0"/>
<sequence length="540" mass="59605">MNKPIIKERQSAVVRAFAFVACILSLASFAHSLSAQEVAYPDEFATPIPLMGEILGDFHFPISSDSALAQNFFDQGIQMMYAFAKLESARSFREAQVADPNCAICFWGEAWSWGSYLNGAMTTADAPRALAALKKALALIDSANEKEADLIRSLESRYIDNYDPEKRRIQDQAYADTMAGLSRKYPNDLNIATLYADALFLLEERRGYRRLEDPNVIRLHGVLESVLARDITHPGACHLYVHATESTPTPELAAPCAQFLGTAIPGASHINHMPSHTWNEMGLWEEAVRANTIAWHSDQKAAIGRGVAIYPTHNLTMLYYAAAMGGASASSIQASKDLAKLNGNSAMHAMSLVRFGRYDEVLALDNEPNGDVNRSMYLFSQGYAALKQDDGDRASEALTVLLDLTETTTARFRFHDGKNIIGALAGILDGQIKWDAGNIEGAAEAFRRATRYYDSLNYDEPEPLPFSPRHWLGAAYLALGAYDAALAEYELDMDDHPNNVWSLHGATTAMQKLGRDTKEIEAKLDSAMQFADVWLLDSRL</sequence>
<feature type="chain" id="PRO_5006586920" description="Tetratricopeptide repeat protein" evidence="1">
    <location>
        <begin position="31"/>
        <end position="540"/>
    </location>
</feature>
<gene>
    <name evidence="2" type="ORF">ABR69_09605</name>
</gene>
<accession>A0A0R2SBE0</accession>
<feature type="signal peptide" evidence="1">
    <location>
        <begin position="1"/>
        <end position="30"/>
    </location>
</feature>
<reference evidence="2 3" key="1">
    <citation type="submission" date="2015-10" db="EMBL/GenBank/DDBJ databases">
        <title>Metagenome-Assembled Genomes uncover a global brackish microbiome.</title>
        <authorList>
            <person name="Hugerth L.W."/>
            <person name="Larsson J."/>
            <person name="Alneberg J."/>
            <person name="Lindh M.V."/>
            <person name="Legrand C."/>
            <person name="Pinhassi J."/>
            <person name="Andersson A.F."/>
        </authorList>
    </citation>
    <scope>NUCLEOTIDE SEQUENCE [LARGE SCALE GENOMIC DNA]</scope>
    <source>
        <strain evidence="2">BACL4 MAG-120507-bin80</strain>
    </source>
</reference>
<evidence type="ECO:0000313" key="3">
    <source>
        <dbReference type="Proteomes" id="UP000051934"/>
    </source>
</evidence>
<evidence type="ECO:0008006" key="4">
    <source>
        <dbReference type="Google" id="ProtNLM"/>
    </source>
</evidence>
<dbReference type="InterPro" id="IPR011990">
    <property type="entry name" value="TPR-like_helical_dom_sf"/>
</dbReference>
<name>A0A0R2SBE0_9GAMM</name>
<dbReference type="EMBL" id="LIBB01000098">
    <property type="protein sequence ID" value="KRO72110.1"/>
    <property type="molecule type" value="Genomic_DNA"/>
</dbReference>
<dbReference type="PANTHER" id="PTHR45588">
    <property type="entry name" value="TPR DOMAIN-CONTAINING PROTEIN"/>
    <property type="match status" value="1"/>
</dbReference>
<proteinExistence type="predicted"/>
<evidence type="ECO:0000256" key="1">
    <source>
        <dbReference type="SAM" id="SignalP"/>
    </source>
</evidence>
<dbReference type="SUPFAM" id="SSF48452">
    <property type="entry name" value="TPR-like"/>
    <property type="match status" value="1"/>
</dbReference>
<protein>
    <recommendedName>
        <fullName evidence="4">Tetratricopeptide repeat protein</fullName>
    </recommendedName>
</protein>
<comment type="caution">
    <text evidence="2">The sequence shown here is derived from an EMBL/GenBank/DDBJ whole genome shotgun (WGS) entry which is preliminary data.</text>
</comment>